<name>A0A8H6HNT7_9AGAR</name>
<dbReference type="GO" id="GO:0005525">
    <property type="term" value="F:GTP binding"/>
    <property type="evidence" value="ECO:0007669"/>
    <property type="project" value="InterPro"/>
</dbReference>
<evidence type="ECO:0000313" key="4">
    <source>
        <dbReference type="Proteomes" id="UP000521943"/>
    </source>
</evidence>
<reference evidence="3 4" key="1">
    <citation type="submission" date="2020-07" db="EMBL/GenBank/DDBJ databases">
        <title>Comparative genomics of pyrophilous fungi reveals a link between fire events and developmental genes.</title>
        <authorList>
            <consortium name="DOE Joint Genome Institute"/>
            <person name="Steindorff A.S."/>
            <person name="Carver A."/>
            <person name="Calhoun S."/>
            <person name="Stillman K."/>
            <person name="Liu H."/>
            <person name="Lipzen A."/>
            <person name="Pangilinan J."/>
            <person name="Labutti K."/>
            <person name="Bruns T.D."/>
            <person name="Grigoriev I.V."/>
        </authorList>
    </citation>
    <scope>NUCLEOTIDE SEQUENCE [LARGE SCALE GENOMIC DNA]</scope>
    <source>
        <strain evidence="3 4">CBS 144469</strain>
    </source>
</reference>
<evidence type="ECO:0000313" key="3">
    <source>
        <dbReference type="EMBL" id="KAF6749737.1"/>
    </source>
</evidence>
<comment type="caution">
    <text evidence="3">The sequence shown here is derived from an EMBL/GenBank/DDBJ whole genome shotgun (WGS) entry which is preliminary data.</text>
</comment>
<organism evidence="3 4">
    <name type="scientific">Ephemerocybe angulata</name>
    <dbReference type="NCBI Taxonomy" id="980116"/>
    <lineage>
        <taxon>Eukaryota</taxon>
        <taxon>Fungi</taxon>
        <taxon>Dikarya</taxon>
        <taxon>Basidiomycota</taxon>
        <taxon>Agaricomycotina</taxon>
        <taxon>Agaricomycetes</taxon>
        <taxon>Agaricomycetidae</taxon>
        <taxon>Agaricales</taxon>
        <taxon>Agaricineae</taxon>
        <taxon>Psathyrellaceae</taxon>
        <taxon>Ephemerocybe</taxon>
    </lineage>
</organism>
<feature type="domain" description="AIG1-type G" evidence="2">
    <location>
        <begin position="9"/>
        <end position="152"/>
    </location>
</feature>
<accession>A0A8H6HNT7</accession>
<keyword evidence="1" id="KW-0547">Nucleotide-binding</keyword>
<evidence type="ECO:0000256" key="1">
    <source>
        <dbReference type="ARBA" id="ARBA00022741"/>
    </source>
</evidence>
<dbReference type="CDD" id="cd00882">
    <property type="entry name" value="Ras_like_GTPase"/>
    <property type="match status" value="1"/>
</dbReference>
<dbReference type="AlphaFoldDB" id="A0A8H6HNT7"/>
<sequence>MSPAPKSVAILIVGMTGSGKSRFTNDFLDKVGHKLEERVEVGHTLASQTQDVVAITVEDSEETDNYEHIRGHNLVIVDTPGFDDSDWSRPDMEIARKIVNWIAKSRESNIVIGGFIYLHDISLDRYNANAKKTQNILVNLCGKDELKRVVMVTSKWARELDIAGPELLHSRYDELRTQYWSSLLEQEGVSRAKMRRWNEAIQGETAFDIVHLILEVANDLMGQSKGELNSFLIQDELSMGMSFEKTQTGSALLKYFDPREWLESLRGFFSRLFGLQRTNIRCSEIPRG</sequence>
<protein>
    <recommendedName>
        <fullName evidence="2">AIG1-type G domain-containing protein</fullName>
    </recommendedName>
</protein>
<dbReference type="InterPro" id="IPR027417">
    <property type="entry name" value="P-loop_NTPase"/>
</dbReference>
<dbReference type="InterPro" id="IPR006703">
    <property type="entry name" value="G_AIG1"/>
</dbReference>
<keyword evidence="4" id="KW-1185">Reference proteome</keyword>
<proteinExistence type="predicted"/>
<dbReference type="EMBL" id="JACGCI010000061">
    <property type="protein sequence ID" value="KAF6749737.1"/>
    <property type="molecule type" value="Genomic_DNA"/>
</dbReference>
<dbReference type="SUPFAM" id="SSF52540">
    <property type="entry name" value="P-loop containing nucleoside triphosphate hydrolases"/>
    <property type="match status" value="1"/>
</dbReference>
<dbReference type="OrthoDB" id="8954335at2759"/>
<dbReference type="Pfam" id="PF04548">
    <property type="entry name" value="AIG1"/>
    <property type="match status" value="1"/>
</dbReference>
<evidence type="ECO:0000259" key="2">
    <source>
        <dbReference type="Pfam" id="PF04548"/>
    </source>
</evidence>
<gene>
    <name evidence="3" type="ORF">DFP72DRAFT_912565</name>
</gene>
<dbReference type="Proteomes" id="UP000521943">
    <property type="component" value="Unassembled WGS sequence"/>
</dbReference>
<dbReference type="Gene3D" id="3.40.50.300">
    <property type="entry name" value="P-loop containing nucleotide triphosphate hydrolases"/>
    <property type="match status" value="1"/>
</dbReference>